<dbReference type="AlphaFoldDB" id="A0A9W7X4P9"/>
<name>A0A9W7X4P9_TRIRA</name>
<comment type="caution">
    <text evidence="1">The sequence shown here is derived from an EMBL/GenBank/DDBJ whole genome shotgun (WGS) entry which is preliminary data.</text>
</comment>
<sequence length="104" mass="11773">MRLLQVSALISLVSRRHNWHIKEISPVIFFPKEKLECTSRSKAVCECQLHGTLKLAYHLAVQWPAEETRQLSYIALLSEFSGGCSTKGLELVASTKHRAMMKCT</sequence>
<keyword evidence="2" id="KW-1185">Reference proteome</keyword>
<evidence type="ECO:0000313" key="1">
    <source>
        <dbReference type="EMBL" id="KAI7813891.1"/>
    </source>
</evidence>
<proteinExistence type="predicted"/>
<gene>
    <name evidence="1" type="ORF">IRJ41_003777</name>
</gene>
<evidence type="ECO:0000313" key="2">
    <source>
        <dbReference type="Proteomes" id="UP001059041"/>
    </source>
</evidence>
<reference evidence="1" key="1">
    <citation type="submission" date="2021-02" db="EMBL/GenBank/DDBJ databases">
        <title>Comparative genomics reveals that relaxation of natural selection precedes convergent phenotypic evolution of cavefish.</title>
        <authorList>
            <person name="Peng Z."/>
        </authorList>
    </citation>
    <scope>NUCLEOTIDE SEQUENCE</scope>
    <source>
        <tissue evidence="1">Muscle</tissue>
    </source>
</reference>
<organism evidence="1 2">
    <name type="scientific">Triplophysa rosa</name>
    <name type="common">Cave loach</name>
    <dbReference type="NCBI Taxonomy" id="992332"/>
    <lineage>
        <taxon>Eukaryota</taxon>
        <taxon>Metazoa</taxon>
        <taxon>Chordata</taxon>
        <taxon>Craniata</taxon>
        <taxon>Vertebrata</taxon>
        <taxon>Euteleostomi</taxon>
        <taxon>Actinopterygii</taxon>
        <taxon>Neopterygii</taxon>
        <taxon>Teleostei</taxon>
        <taxon>Ostariophysi</taxon>
        <taxon>Cypriniformes</taxon>
        <taxon>Nemacheilidae</taxon>
        <taxon>Triplophysa</taxon>
    </lineage>
</organism>
<accession>A0A9W7X4P9</accession>
<dbReference type="Proteomes" id="UP001059041">
    <property type="component" value="Linkage Group LG1"/>
</dbReference>
<protein>
    <submittedName>
        <fullName evidence="1">Uncharacterized protein</fullName>
    </submittedName>
</protein>
<dbReference type="EMBL" id="JAFHDT010000001">
    <property type="protein sequence ID" value="KAI7813891.1"/>
    <property type="molecule type" value="Genomic_DNA"/>
</dbReference>